<proteinExistence type="predicted"/>
<dbReference type="GeneID" id="111243627"/>
<dbReference type="GO" id="GO:0005929">
    <property type="term" value="C:cilium"/>
    <property type="evidence" value="ECO:0007669"/>
    <property type="project" value="TreeGrafter"/>
</dbReference>
<dbReference type="PANTHER" id="PTHR14684">
    <property type="entry name" value="THIOREDOXIN DOMAIN-CONTAINING PROTEIN 15"/>
    <property type="match status" value="1"/>
</dbReference>
<dbReference type="GO" id="GO:0060271">
    <property type="term" value="P:cilium assembly"/>
    <property type="evidence" value="ECO:0007669"/>
    <property type="project" value="TreeGrafter"/>
</dbReference>
<keyword evidence="5" id="KW-1185">Reference proteome</keyword>
<dbReference type="PANTHER" id="PTHR14684:SF2">
    <property type="entry name" value="THIOREDOXIN DOMAIN-CONTAINING PROTEIN 15"/>
    <property type="match status" value="1"/>
</dbReference>
<dbReference type="SUPFAM" id="SSF52833">
    <property type="entry name" value="Thioredoxin-like"/>
    <property type="match status" value="1"/>
</dbReference>
<keyword evidence="1" id="KW-0472">Membrane</keyword>
<feature type="signal peptide" evidence="2">
    <location>
        <begin position="1"/>
        <end position="19"/>
    </location>
</feature>
<dbReference type="InterPro" id="IPR013766">
    <property type="entry name" value="Thioredoxin_domain"/>
</dbReference>
<evidence type="ECO:0000313" key="5">
    <source>
        <dbReference type="Proteomes" id="UP000594260"/>
    </source>
</evidence>
<organism evidence="4 5">
    <name type="scientific">Varroa destructor</name>
    <name type="common">Honeybee mite</name>
    <dbReference type="NCBI Taxonomy" id="109461"/>
    <lineage>
        <taxon>Eukaryota</taxon>
        <taxon>Metazoa</taxon>
        <taxon>Ecdysozoa</taxon>
        <taxon>Arthropoda</taxon>
        <taxon>Chelicerata</taxon>
        <taxon>Arachnida</taxon>
        <taxon>Acari</taxon>
        <taxon>Parasitiformes</taxon>
        <taxon>Mesostigmata</taxon>
        <taxon>Gamasina</taxon>
        <taxon>Dermanyssoidea</taxon>
        <taxon>Varroidae</taxon>
        <taxon>Varroa</taxon>
    </lineage>
</organism>
<reference evidence="4" key="1">
    <citation type="submission" date="2021-01" db="UniProtKB">
        <authorList>
            <consortium name="EnsemblMetazoa"/>
        </authorList>
    </citation>
    <scope>IDENTIFICATION</scope>
</reference>
<dbReference type="AlphaFoldDB" id="A0A7M7J2K1"/>
<dbReference type="FunCoup" id="A0A7M7J2K1">
    <property type="interactions" value="3"/>
</dbReference>
<dbReference type="EnsemblMetazoa" id="XM_022789448">
    <property type="protein sequence ID" value="XP_022645183"/>
    <property type="gene ID" value="LOC111243627"/>
</dbReference>
<sequence>MSQGITLFVLLLVGSPCYMQDLQVDSAVFDGNVSTVTLSPQESLGLLSPQVIDAVNSSDPVINDSALDTAILPISENGTDAASKLTSASSAAATADSRRVSCAVPEIAHDRLVILNASEIAETLSAARNECSLLIFYSPHCMFSARSAPYLNGIARYYPNISVLALQINESSTVNMKYGIVAIPTVLLLHNSRAIAKLNHTNATSLDVLAAFIEKHTGIPQVQNMTLLPVDRIGPLPCEVVERPNYLLLVAWIFTIFAFIYLLLRSSYAAKAYNWFVATWREAREAEQAQRPHQD</sequence>
<dbReference type="InterPro" id="IPR036249">
    <property type="entry name" value="Thioredoxin-like_sf"/>
</dbReference>
<accession>A0A7M7J2K1</accession>
<dbReference type="Proteomes" id="UP000594260">
    <property type="component" value="Unplaced"/>
</dbReference>
<feature type="domain" description="Thioredoxin" evidence="3">
    <location>
        <begin position="115"/>
        <end position="214"/>
    </location>
</feature>
<protein>
    <recommendedName>
        <fullName evidence="3">Thioredoxin domain-containing protein</fullName>
    </recommendedName>
</protein>
<keyword evidence="1" id="KW-0812">Transmembrane</keyword>
<evidence type="ECO:0000256" key="2">
    <source>
        <dbReference type="SAM" id="SignalP"/>
    </source>
</evidence>
<dbReference type="InterPro" id="IPR042418">
    <property type="entry name" value="TXNDC15"/>
</dbReference>
<keyword evidence="2" id="KW-0732">Signal</keyword>
<dbReference type="OrthoDB" id="1899781at2759"/>
<dbReference type="CTD" id="36749"/>
<dbReference type="RefSeq" id="XP_022645183.1">
    <property type="nucleotide sequence ID" value="XM_022789448.1"/>
</dbReference>
<evidence type="ECO:0000313" key="4">
    <source>
        <dbReference type="EnsemblMetazoa" id="XP_022645183"/>
    </source>
</evidence>
<name>A0A7M7J2K1_VARDE</name>
<evidence type="ECO:0000256" key="1">
    <source>
        <dbReference type="SAM" id="Phobius"/>
    </source>
</evidence>
<dbReference type="KEGG" id="vde:111243627"/>
<dbReference type="InParanoid" id="A0A7M7J2K1"/>
<dbReference type="OMA" id="KFVHAIT"/>
<dbReference type="Pfam" id="PF00085">
    <property type="entry name" value="Thioredoxin"/>
    <property type="match status" value="1"/>
</dbReference>
<evidence type="ECO:0000259" key="3">
    <source>
        <dbReference type="Pfam" id="PF00085"/>
    </source>
</evidence>
<dbReference type="Gene3D" id="3.40.30.10">
    <property type="entry name" value="Glutaredoxin"/>
    <property type="match status" value="1"/>
</dbReference>
<feature type="transmembrane region" description="Helical" evidence="1">
    <location>
        <begin position="246"/>
        <end position="264"/>
    </location>
</feature>
<feature type="chain" id="PRO_5029573025" description="Thioredoxin domain-containing protein" evidence="2">
    <location>
        <begin position="20"/>
        <end position="295"/>
    </location>
</feature>
<keyword evidence="1" id="KW-1133">Transmembrane helix</keyword>